<evidence type="ECO:0000256" key="4">
    <source>
        <dbReference type="ARBA" id="ARBA00023139"/>
    </source>
</evidence>
<dbReference type="InterPro" id="IPR006059">
    <property type="entry name" value="SBP"/>
</dbReference>
<reference evidence="6 7" key="1">
    <citation type="submission" date="2017-01" db="EMBL/GenBank/DDBJ databases">
        <title>Genome analysis of Paenibacillus selenitrireducens ES3-24.</title>
        <authorList>
            <person name="Xu D."/>
            <person name="Yao R."/>
            <person name="Zheng S."/>
        </authorList>
    </citation>
    <scope>NUCLEOTIDE SEQUENCE [LARGE SCALE GENOMIC DNA]</scope>
    <source>
        <strain evidence="6 7">ES3-24</strain>
    </source>
</reference>
<dbReference type="RefSeq" id="WP_078503149.1">
    <property type="nucleotide sequence ID" value="NZ_MSZX01000026.1"/>
</dbReference>
<keyword evidence="4" id="KW-0564">Palmitate</keyword>
<evidence type="ECO:0000256" key="5">
    <source>
        <dbReference type="ARBA" id="ARBA00023288"/>
    </source>
</evidence>
<dbReference type="Pfam" id="PF01547">
    <property type="entry name" value="SBP_bac_1"/>
    <property type="match status" value="1"/>
</dbReference>
<gene>
    <name evidence="6" type="ORF">BVG16_31460</name>
</gene>
<sequence length="554" mass="62079">MAQYFLASKSLLRQLKTGVTGILLMSLVLAGCSQGGGKGGTEAKPTLQEDKSAASDLGTTYPLKISEGISSWEGLNMNAVTFFPNLADTPFGKALAENTGVHVKYIHPNEQQTKEQFNLMIASDELPDTIEYDWTGRSAGSYPGGPEKAIKDGVILELNDIIDKYAPNLKKKLEEDKELNKMVKTDSGKYYVFPMIRNPSGLVFRGPMIRKDWLDELNLPVPTTIDEWEATLKAFKEKKGAKAPLSVTYTGGNFEIRDAFIGAYHTSNSFYIGDDGKVKYGPVDPQYKDFLTLFRKWFAEGLFDKDFALTDSKALDNKMLTGQTGATVHQLSGGIGKWMDAMKKQDPKFKLVGAPYPSLNKGEIPFIGQRDFKYNPGASKAITTAAKNPELVAKWLDYAYSDEGAMLFNFGIEGESYTMENGTPVYTNQIKNNEKYTLQQMVSIYSKPNGPYEADSRRNWNTYPEQDEAVKIWSNTEAEKHILPAFLTPTDEESKELGKIMTDVNNYKEEMFVKFIVGKEAIENYDQYVAQIKKLGINRAVEIYQSALDRYNKR</sequence>
<evidence type="ECO:0000313" key="7">
    <source>
        <dbReference type="Proteomes" id="UP000190188"/>
    </source>
</evidence>
<dbReference type="InterPro" id="IPR050490">
    <property type="entry name" value="Bact_solute-bd_prot1"/>
</dbReference>
<dbReference type="PANTHER" id="PTHR43649">
    <property type="entry name" value="ARABINOSE-BINDING PROTEIN-RELATED"/>
    <property type="match status" value="1"/>
</dbReference>
<comment type="caution">
    <text evidence="6">The sequence shown here is derived from an EMBL/GenBank/DDBJ whole genome shotgun (WGS) entry which is preliminary data.</text>
</comment>
<accession>A0A1T2WZ99</accession>
<dbReference type="AlphaFoldDB" id="A0A1T2WZ99"/>
<dbReference type="EMBL" id="MSZX01000026">
    <property type="protein sequence ID" value="OPA72895.1"/>
    <property type="molecule type" value="Genomic_DNA"/>
</dbReference>
<keyword evidence="1" id="KW-1003">Cell membrane</keyword>
<evidence type="ECO:0000313" key="6">
    <source>
        <dbReference type="EMBL" id="OPA72895.1"/>
    </source>
</evidence>
<keyword evidence="7" id="KW-1185">Reference proteome</keyword>
<name>A0A1T2WZ99_9BACL</name>
<dbReference type="Proteomes" id="UP000190188">
    <property type="component" value="Unassembled WGS sequence"/>
</dbReference>
<dbReference type="PANTHER" id="PTHR43649:SF33">
    <property type="entry name" value="POLYGALACTURONAN_RHAMNOGALACTURONAN-BINDING PROTEIN YTCQ"/>
    <property type="match status" value="1"/>
</dbReference>
<evidence type="ECO:0000256" key="2">
    <source>
        <dbReference type="ARBA" id="ARBA00022729"/>
    </source>
</evidence>
<proteinExistence type="predicted"/>
<evidence type="ECO:0000256" key="1">
    <source>
        <dbReference type="ARBA" id="ARBA00022475"/>
    </source>
</evidence>
<organism evidence="6 7">
    <name type="scientific">Paenibacillus selenitireducens</name>
    <dbReference type="NCBI Taxonomy" id="1324314"/>
    <lineage>
        <taxon>Bacteria</taxon>
        <taxon>Bacillati</taxon>
        <taxon>Bacillota</taxon>
        <taxon>Bacilli</taxon>
        <taxon>Bacillales</taxon>
        <taxon>Paenibacillaceae</taxon>
        <taxon>Paenibacillus</taxon>
    </lineage>
</organism>
<protein>
    <submittedName>
        <fullName evidence="6">ABC transporter substrate-binding protein</fullName>
    </submittedName>
</protein>
<dbReference type="Gene3D" id="3.40.190.10">
    <property type="entry name" value="Periplasmic binding protein-like II"/>
    <property type="match status" value="2"/>
</dbReference>
<dbReference type="STRING" id="1324314.BVG16_31460"/>
<evidence type="ECO:0000256" key="3">
    <source>
        <dbReference type="ARBA" id="ARBA00023136"/>
    </source>
</evidence>
<dbReference type="SUPFAM" id="SSF53850">
    <property type="entry name" value="Periplasmic binding protein-like II"/>
    <property type="match status" value="1"/>
</dbReference>
<keyword evidence="5" id="KW-0449">Lipoprotein</keyword>
<keyword evidence="3" id="KW-0472">Membrane</keyword>
<dbReference type="OrthoDB" id="9787283at2"/>
<keyword evidence="2" id="KW-0732">Signal</keyword>